<evidence type="ECO:0000256" key="1">
    <source>
        <dbReference type="SAM" id="MobiDB-lite"/>
    </source>
</evidence>
<protein>
    <submittedName>
        <fullName evidence="2">Uncharacterized protein</fullName>
    </submittedName>
</protein>
<dbReference type="EMBL" id="JACHXV010000002">
    <property type="protein sequence ID" value="MBB3172871.1"/>
    <property type="molecule type" value="Genomic_DNA"/>
</dbReference>
<sequence>MSAARNRRSSSRCSASHTPASCQSRRRRQQVMPDPHPISSGSISHWMPVRRTNRIPLSAARSATRGLPPFGFGPAAGRRGSTIDQSASETRGDAIPPHESAPQPVQGF</sequence>
<gene>
    <name evidence="2" type="ORF">FHR90_000685</name>
</gene>
<feature type="compositionally biased region" description="Low complexity" evidence="1">
    <location>
        <begin position="65"/>
        <end position="80"/>
    </location>
</feature>
<feature type="region of interest" description="Disordered" evidence="1">
    <location>
        <begin position="1"/>
        <end position="108"/>
    </location>
</feature>
<keyword evidence="3" id="KW-1185">Reference proteome</keyword>
<evidence type="ECO:0000313" key="3">
    <source>
        <dbReference type="Proteomes" id="UP000557688"/>
    </source>
</evidence>
<organism evidence="2 3">
    <name type="scientific">Endobacter medicaginis</name>
    <dbReference type="NCBI Taxonomy" id="1181271"/>
    <lineage>
        <taxon>Bacteria</taxon>
        <taxon>Pseudomonadati</taxon>
        <taxon>Pseudomonadota</taxon>
        <taxon>Alphaproteobacteria</taxon>
        <taxon>Acetobacterales</taxon>
        <taxon>Acetobacteraceae</taxon>
        <taxon>Endobacter</taxon>
    </lineage>
</organism>
<proteinExistence type="predicted"/>
<evidence type="ECO:0000313" key="2">
    <source>
        <dbReference type="EMBL" id="MBB3172871.1"/>
    </source>
</evidence>
<feature type="compositionally biased region" description="Basic residues" evidence="1">
    <location>
        <begin position="1"/>
        <end position="10"/>
    </location>
</feature>
<comment type="caution">
    <text evidence="2">The sequence shown here is derived from an EMBL/GenBank/DDBJ whole genome shotgun (WGS) entry which is preliminary data.</text>
</comment>
<feature type="compositionally biased region" description="Low complexity" evidence="1">
    <location>
        <begin position="11"/>
        <end position="21"/>
    </location>
</feature>
<dbReference type="Proteomes" id="UP000557688">
    <property type="component" value="Unassembled WGS sequence"/>
</dbReference>
<accession>A0A839V016</accession>
<reference evidence="2 3" key="1">
    <citation type="submission" date="2020-08" db="EMBL/GenBank/DDBJ databases">
        <title>Genomic Encyclopedia of Type Strains, Phase III (KMG-III): the genomes of soil and plant-associated and newly described type strains.</title>
        <authorList>
            <person name="Whitman W."/>
        </authorList>
    </citation>
    <scope>NUCLEOTIDE SEQUENCE [LARGE SCALE GENOMIC DNA]</scope>
    <source>
        <strain evidence="2 3">CECT 8088</strain>
    </source>
</reference>
<dbReference type="AlphaFoldDB" id="A0A839V016"/>
<name>A0A839V016_9PROT</name>